<comment type="caution">
    <text evidence="1">The sequence shown here is derived from an EMBL/GenBank/DDBJ whole genome shotgun (WGS) entry which is preliminary data.</text>
</comment>
<dbReference type="Proteomes" id="UP001172673">
    <property type="component" value="Unassembled WGS sequence"/>
</dbReference>
<accession>A0AA39CN41</accession>
<gene>
    <name evidence="1" type="ORF">H2200_002500</name>
</gene>
<dbReference type="AlphaFoldDB" id="A0AA39CN41"/>
<keyword evidence="2" id="KW-1185">Reference proteome</keyword>
<protein>
    <submittedName>
        <fullName evidence="1">Uncharacterized protein</fullName>
    </submittedName>
</protein>
<reference evidence="1" key="1">
    <citation type="submission" date="2022-10" db="EMBL/GenBank/DDBJ databases">
        <title>Culturing micro-colonial fungi from biological soil crusts in the Mojave desert and describing Neophaeococcomyces mojavensis, and introducing the new genera and species Taxawa tesnikishii.</title>
        <authorList>
            <person name="Kurbessoian T."/>
            <person name="Stajich J.E."/>
        </authorList>
    </citation>
    <scope>NUCLEOTIDE SEQUENCE</scope>
    <source>
        <strain evidence="1">TK_41</strain>
    </source>
</reference>
<organism evidence="1 2">
    <name type="scientific">Cladophialophora chaetospira</name>
    <dbReference type="NCBI Taxonomy" id="386627"/>
    <lineage>
        <taxon>Eukaryota</taxon>
        <taxon>Fungi</taxon>
        <taxon>Dikarya</taxon>
        <taxon>Ascomycota</taxon>
        <taxon>Pezizomycotina</taxon>
        <taxon>Eurotiomycetes</taxon>
        <taxon>Chaetothyriomycetidae</taxon>
        <taxon>Chaetothyriales</taxon>
        <taxon>Herpotrichiellaceae</taxon>
        <taxon>Cladophialophora</taxon>
    </lineage>
</organism>
<sequence length="341" mass="39227">MSSTCDAQAATSVQTPRQFFDLPPEIRNKIYSFVYQEILIYCTDKPDPRPNKNMKSRLNHVTPGYSLLLALRQMYNETKPYLNAAPISIAGDRDGALNVGDFPEEVRQCVYNLTSFDSWTYGKAFGFMRVSGDDWLDPTLLPNLREVWMAPNCTGGKYFRFPFRDWLQLVLSLLPKPGTSLEKHAVGRGGPVVVESLTTTDGGSQIAHTHSFSADRTMRASVEEMYNLLREENFVMKIPYKFEISGMDVSHRVESILGRDVLFQEWFELVVTWDSDGVRIDELPEVSERTWWKDPQGFMIYENLPDGQNCLELWSCEEPEKGKDPDAYRDRCSQIWAQLKW</sequence>
<evidence type="ECO:0000313" key="1">
    <source>
        <dbReference type="EMBL" id="KAJ9614364.1"/>
    </source>
</evidence>
<dbReference type="EMBL" id="JAPDRK010000003">
    <property type="protein sequence ID" value="KAJ9614364.1"/>
    <property type="molecule type" value="Genomic_DNA"/>
</dbReference>
<evidence type="ECO:0000313" key="2">
    <source>
        <dbReference type="Proteomes" id="UP001172673"/>
    </source>
</evidence>
<proteinExistence type="predicted"/>
<name>A0AA39CN41_9EURO</name>